<organism evidence="1">
    <name type="scientific">Podoviridae sp. ctdDI2</name>
    <dbReference type="NCBI Taxonomy" id="2826567"/>
    <lineage>
        <taxon>Viruses</taxon>
        <taxon>Duplodnaviria</taxon>
        <taxon>Heunggongvirae</taxon>
        <taxon>Uroviricota</taxon>
        <taxon>Caudoviricetes</taxon>
    </lineage>
</organism>
<accession>A0A8S5NRF4</accession>
<proteinExistence type="predicted"/>
<sequence length="45" mass="5268">MRGILLKDGELVRVFDYVDDETIGYEFLTCGVDYEGHTIKRWRTG</sequence>
<evidence type="ECO:0000313" key="1">
    <source>
        <dbReference type="EMBL" id="DAD96792.1"/>
    </source>
</evidence>
<protein>
    <submittedName>
        <fullName evidence="1">Uncharacterized protein</fullName>
    </submittedName>
</protein>
<reference evidence="1" key="1">
    <citation type="journal article" date="2021" name="Proc. Natl. Acad. Sci. U.S.A.">
        <title>A Catalog of Tens of Thousands of Viruses from Human Metagenomes Reveals Hidden Associations with Chronic Diseases.</title>
        <authorList>
            <person name="Tisza M.J."/>
            <person name="Buck C.B."/>
        </authorList>
    </citation>
    <scope>NUCLEOTIDE SEQUENCE</scope>
    <source>
        <strain evidence="1">CtdDI2</strain>
    </source>
</reference>
<dbReference type="EMBL" id="BK015224">
    <property type="protein sequence ID" value="DAD96792.1"/>
    <property type="molecule type" value="Genomic_DNA"/>
</dbReference>
<name>A0A8S5NRF4_9CAUD</name>